<protein>
    <submittedName>
        <fullName evidence="1">Uncharacterized protein</fullName>
    </submittedName>
</protein>
<organism evidence="1 2">
    <name type="scientific">Psophocarpus tetragonolobus</name>
    <name type="common">Winged bean</name>
    <name type="synonym">Dolichos tetragonolobus</name>
    <dbReference type="NCBI Taxonomy" id="3891"/>
    <lineage>
        <taxon>Eukaryota</taxon>
        <taxon>Viridiplantae</taxon>
        <taxon>Streptophyta</taxon>
        <taxon>Embryophyta</taxon>
        <taxon>Tracheophyta</taxon>
        <taxon>Spermatophyta</taxon>
        <taxon>Magnoliopsida</taxon>
        <taxon>eudicotyledons</taxon>
        <taxon>Gunneridae</taxon>
        <taxon>Pentapetalae</taxon>
        <taxon>rosids</taxon>
        <taxon>fabids</taxon>
        <taxon>Fabales</taxon>
        <taxon>Fabaceae</taxon>
        <taxon>Papilionoideae</taxon>
        <taxon>50 kb inversion clade</taxon>
        <taxon>NPAAA clade</taxon>
        <taxon>indigoferoid/millettioid clade</taxon>
        <taxon>Phaseoleae</taxon>
        <taxon>Psophocarpus</taxon>
    </lineage>
</organism>
<proteinExistence type="predicted"/>
<keyword evidence="2" id="KW-1185">Reference proteome</keyword>
<gene>
    <name evidence="1" type="ORF">VNO78_07469</name>
</gene>
<evidence type="ECO:0000313" key="2">
    <source>
        <dbReference type="Proteomes" id="UP001386955"/>
    </source>
</evidence>
<name>A0AAN9ST46_PSOTE</name>
<sequence>MTSINDLPINVINVILHLPIHDLVKTSIQWRKWSLVTLSLHGIKFESAEKCGDNIEGGRVSDLMKDLTKIERLCLGGGYIKILSAINQRMLHKSVDTLRFLKLDGVHFEKDELLFIISLLESSPNLKELDIESYSYSKVPQMILKEFDCCLSRLQIVKITVKVVNKNVLNLIQFVHAKFSSLKILNLRVGLGLNQSNALTLLSISSDLLQMKRASPRVEVRFLYTCP</sequence>
<reference evidence="1 2" key="1">
    <citation type="submission" date="2024-01" db="EMBL/GenBank/DDBJ databases">
        <title>The genomes of 5 underutilized Papilionoideae crops provide insights into root nodulation and disease resistanc.</title>
        <authorList>
            <person name="Jiang F."/>
        </authorList>
    </citation>
    <scope>NUCLEOTIDE SEQUENCE [LARGE SCALE GENOMIC DNA]</scope>
    <source>
        <strain evidence="1">DUOXIRENSHENG_FW03</strain>
        <tissue evidence="1">Leaves</tissue>
    </source>
</reference>
<dbReference type="AlphaFoldDB" id="A0AAN9ST46"/>
<dbReference type="SUPFAM" id="SSF52047">
    <property type="entry name" value="RNI-like"/>
    <property type="match status" value="1"/>
</dbReference>
<dbReference type="Gene3D" id="3.80.10.10">
    <property type="entry name" value="Ribonuclease Inhibitor"/>
    <property type="match status" value="1"/>
</dbReference>
<dbReference type="EMBL" id="JAYMYS010000002">
    <property type="protein sequence ID" value="KAK7405859.1"/>
    <property type="molecule type" value="Genomic_DNA"/>
</dbReference>
<comment type="caution">
    <text evidence="1">The sequence shown here is derived from an EMBL/GenBank/DDBJ whole genome shotgun (WGS) entry which is preliminary data.</text>
</comment>
<evidence type="ECO:0000313" key="1">
    <source>
        <dbReference type="EMBL" id="KAK7405859.1"/>
    </source>
</evidence>
<accession>A0AAN9ST46</accession>
<dbReference type="Proteomes" id="UP001386955">
    <property type="component" value="Unassembled WGS sequence"/>
</dbReference>
<dbReference type="InterPro" id="IPR032675">
    <property type="entry name" value="LRR_dom_sf"/>
</dbReference>